<sequence length="505" mass="57120">MSESLYRLLDQSSSSGAGGASPRYRSSPELSSPHQRHQHHLPRRRPSWTFSAFFTPWSSSPRRWWLCLGALLLVIAFVTGVTKLIIYILNPDKEPKSWQYFCTSQDEFPHALADSLPPVNVFVGVFSYDASYERRQLIRSTYGTHTLPRDARTGAPLAHVQLKFILGRPQKQNARKVTLEAETYNDMVVLDMEENMNEGKTYEYFRWASENATVPILQSQDSSHSSAGASLTSKKTVIGWKKADYVVKADDDAFIVLSELERHLRVSPRTNTYWGYLIRDWFMAGECYALSHDLVRYIATSPDVVHYTHGKEDKKVAQWMNMHPNVSSLNWVSERCWIYDGPKTGTAYSHGYLFPDYVDKLKRIAAQEASQDASGAIVGAGGHFPSGSSVHGKVPEPPRSAEWRQKHSASTVSKWQEPYVVPVPGMTIEEEIEALVEGGGRWDGFWTHSAKPHSAAPEEDAAQVRARRYLNRPHGGTVVVHFLKKSEWFLETTLALLGTDALWRF</sequence>
<dbReference type="GO" id="GO:0016758">
    <property type="term" value="F:hexosyltransferase activity"/>
    <property type="evidence" value="ECO:0007669"/>
    <property type="project" value="InterPro"/>
</dbReference>
<proteinExistence type="inferred from homology"/>
<dbReference type="InterPro" id="IPR002659">
    <property type="entry name" value="Glyco_trans_31"/>
</dbReference>
<dbReference type="Proteomes" id="UP000077684">
    <property type="component" value="Unassembled WGS sequence"/>
</dbReference>
<gene>
    <name evidence="12" type="ORF">A4X06_0g573</name>
</gene>
<keyword evidence="8 10" id="KW-0333">Golgi apparatus</keyword>
<feature type="transmembrane region" description="Helical" evidence="10">
    <location>
        <begin position="64"/>
        <end position="89"/>
    </location>
</feature>
<dbReference type="PANTHER" id="PTHR11214:SF333">
    <property type="entry name" value="GLYCOSYLTRANSFERASE FAMILY 31 PROTEIN"/>
    <property type="match status" value="1"/>
</dbReference>
<comment type="subcellular location">
    <subcellularLocation>
        <location evidence="1 10">Golgi apparatus membrane</location>
        <topology evidence="1 10">Single-pass type II membrane protein</topology>
    </subcellularLocation>
</comment>
<evidence type="ECO:0000256" key="8">
    <source>
        <dbReference type="ARBA" id="ARBA00023034"/>
    </source>
</evidence>
<dbReference type="GO" id="GO:0000139">
    <property type="term" value="C:Golgi membrane"/>
    <property type="evidence" value="ECO:0007669"/>
    <property type="project" value="UniProtKB-SubCell"/>
</dbReference>
<evidence type="ECO:0000313" key="13">
    <source>
        <dbReference type="Proteomes" id="UP000077684"/>
    </source>
</evidence>
<evidence type="ECO:0000256" key="10">
    <source>
        <dbReference type="RuleBase" id="RU363063"/>
    </source>
</evidence>
<keyword evidence="7 10" id="KW-1133">Transmembrane helix</keyword>
<evidence type="ECO:0000256" key="11">
    <source>
        <dbReference type="SAM" id="MobiDB-lite"/>
    </source>
</evidence>
<comment type="similarity">
    <text evidence="2 10">Belongs to the glycosyltransferase 31 family.</text>
</comment>
<dbReference type="EC" id="2.4.1.-" evidence="10"/>
<evidence type="ECO:0000256" key="6">
    <source>
        <dbReference type="ARBA" id="ARBA00022968"/>
    </source>
</evidence>
<evidence type="ECO:0000313" key="12">
    <source>
        <dbReference type="EMBL" id="KAE8255135.1"/>
    </source>
</evidence>
<keyword evidence="13" id="KW-1185">Reference proteome</keyword>
<keyword evidence="5 10" id="KW-0812">Transmembrane</keyword>
<accession>A0A8X7MYX7</accession>
<feature type="compositionally biased region" description="Basic residues" evidence="11">
    <location>
        <begin position="34"/>
        <end position="43"/>
    </location>
</feature>
<dbReference type="Gene3D" id="3.90.550.50">
    <property type="match status" value="1"/>
</dbReference>
<evidence type="ECO:0000256" key="5">
    <source>
        <dbReference type="ARBA" id="ARBA00022692"/>
    </source>
</evidence>
<evidence type="ECO:0000256" key="2">
    <source>
        <dbReference type="ARBA" id="ARBA00008661"/>
    </source>
</evidence>
<evidence type="ECO:0000256" key="1">
    <source>
        <dbReference type="ARBA" id="ARBA00004323"/>
    </source>
</evidence>
<keyword evidence="4" id="KW-0808">Transferase</keyword>
<reference evidence="12" key="1">
    <citation type="submission" date="2016-04" db="EMBL/GenBank/DDBJ databases">
        <authorList>
            <person name="Nguyen H.D."/>
            <person name="Samba Siva P."/>
            <person name="Cullis J."/>
            <person name="Levesque C.A."/>
            <person name="Hambleton S."/>
        </authorList>
    </citation>
    <scope>NUCLEOTIDE SEQUENCE</scope>
    <source>
        <strain evidence="12">DAOMC 236426</strain>
    </source>
</reference>
<feature type="region of interest" description="Disordered" evidence="11">
    <location>
        <begin position="9"/>
        <end position="43"/>
    </location>
</feature>
<evidence type="ECO:0000256" key="3">
    <source>
        <dbReference type="ARBA" id="ARBA00022676"/>
    </source>
</evidence>
<keyword evidence="6 10" id="KW-0735">Signal-anchor</keyword>
<dbReference type="AlphaFoldDB" id="A0A8X7MYX7"/>
<dbReference type="PANTHER" id="PTHR11214">
    <property type="entry name" value="BETA-1,3-N-ACETYLGLUCOSAMINYLTRANSFERASE"/>
    <property type="match status" value="1"/>
</dbReference>
<keyword evidence="9 10" id="KW-0472">Membrane</keyword>
<comment type="caution">
    <text evidence="12">The sequence shown here is derived from an EMBL/GenBank/DDBJ whole genome shotgun (WGS) entry which is preliminary data.</text>
</comment>
<name>A0A8X7MYX7_9BASI</name>
<organism evidence="12 13">
    <name type="scientific">Tilletia controversa</name>
    <name type="common">dwarf bunt fungus</name>
    <dbReference type="NCBI Taxonomy" id="13291"/>
    <lineage>
        <taxon>Eukaryota</taxon>
        <taxon>Fungi</taxon>
        <taxon>Dikarya</taxon>
        <taxon>Basidiomycota</taxon>
        <taxon>Ustilaginomycotina</taxon>
        <taxon>Exobasidiomycetes</taxon>
        <taxon>Tilletiales</taxon>
        <taxon>Tilletiaceae</taxon>
        <taxon>Tilletia</taxon>
    </lineage>
</organism>
<keyword evidence="3 10" id="KW-0328">Glycosyltransferase</keyword>
<dbReference type="GO" id="GO:0051072">
    <property type="term" value="P:4,6-pyruvylated galactose residue biosynthetic process"/>
    <property type="evidence" value="ECO:0007669"/>
    <property type="project" value="TreeGrafter"/>
</dbReference>
<dbReference type="Pfam" id="PF01762">
    <property type="entry name" value="Galactosyl_T"/>
    <property type="match status" value="1"/>
</dbReference>
<reference evidence="12" key="2">
    <citation type="journal article" date="2019" name="IMA Fungus">
        <title>Genome sequencing and comparison of five Tilletia species to identify candidate genes for the detection of regulated species infecting wheat.</title>
        <authorList>
            <person name="Nguyen H.D.T."/>
            <person name="Sultana T."/>
            <person name="Kesanakurti P."/>
            <person name="Hambleton S."/>
        </authorList>
    </citation>
    <scope>NUCLEOTIDE SEQUENCE</scope>
    <source>
        <strain evidence="12">DAOMC 236426</strain>
    </source>
</reference>
<dbReference type="EMBL" id="LWDE02000030">
    <property type="protein sequence ID" value="KAE8255135.1"/>
    <property type="molecule type" value="Genomic_DNA"/>
</dbReference>
<protein>
    <recommendedName>
        <fullName evidence="10">Hexosyltransferase</fullName>
        <ecNumber evidence="10">2.4.1.-</ecNumber>
    </recommendedName>
</protein>
<evidence type="ECO:0000256" key="9">
    <source>
        <dbReference type="ARBA" id="ARBA00023136"/>
    </source>
</evidence>
<evidence type="ECO:0000256" key="7">
    <source>
        <dbReference type="ARBA" id="ARBA00022989"/>
    </source>
</evidence>
<evidence type="ECO:0000256" key="4">
    <source>
        <dbReference type="ARBA" id="ARBA00022679"/>
    </source>
</evidence>